<proteinExistence type="predicted"/>
<reference evidence="1" key="1">
    <citation type="submission" date="2014-11" db="EMBL/GenBank/DDBJ databases">
        <authorList>
            <person name="Amaro Gonzalez C."/>
        </authorList>
    </citation>
    <scope>NUCLEOTIDE SEQUENCE</scope>
</reference>
<dbReference type="AlphaFoldDB" id="A0A0E9QH73"/>
<protein>
    <submittedName>
        <fullName evidence="1">Uncharacterized protein</fullName>
    </submittedName>
</protein>
<evidence type="ECO:0000313" key="1">
    <source>
        <dbReference type="EMBL" id="JAH15463.1"/>
    </source>
</evidence>
<dbReference type="EMBL" id="GBXM01093114">
    <property type="protein sequence ID" value="JAH15463.1"/>
    <property type="molecule type" value="Transcribed_RNA"/>
</dbReference>
<sequence length="50" mass="5506">MGVEERRQGSLSVGGRLWAGQGIYLSCLYACVRVCTCVCRCLCVNASRDY</sequence>
<organism evidence="1">
    <name type="scientific">Anguilla anguilla</name>
    <name type="common">European freshwater eel</name>
    <name type="synonym">Muraena anguilla</name>
    <dbReference type="NCBI Taxonomy" id="7936"/>
    <lineage>
        <taxon>Eukaryota</taxon>
        <taxon>Metazoa</taxon>
        <taxon>Chordata</taxon>
        <taxon>Craniata</taxon>
        <taxon>Vertebrata</taxon>
        <taxon>Euteleostomi</taxon>
        <taxon>Actinopterygii</taxon>
        <taxon>Neopterygii</taxon>
        <taxon>Teleostei</taxon>
        <taxon>Anguilliformes</taxon>
        <taxon>Anguillidae</taxon>
        <taxon>Anguilla</taxon>
    </lineage>
</organism>
<name>A0A0E9QH73_ANGAN</name>
<accession>A0A0E9QH73</accession>
<reference evidence="1" key="2">
    <citation type="journal article" date="2015" name="Fish Shellfish Immunol.">
        <title>Early steps in the European eel (Anguilla anguilla)-Vibrio vulnificus interaction in the gills: Role of the RtxA13 toxin.</title>
        <authorList>
            <person name="Callol A."/>
            <person name="Pajuelo D."/>
            <person name="Ebbesson L."/>
            <person name="Teles M."/>
            <person name="MacKenzie S."/>
            <person name="Amaro C."/>
        </authorList>
    </citation>
    <scope>NUCLEOTIDE SEQUENCE</scope>
</reference>